<reference evidence="1 2" key="1">
    <citation type="submission" date="2018-02" db="EMBL/GenBank/DDBJ databases">
        <authorList>
            <person name="Cohen D.B."/>
            <person name="Kent A.D."/>
        </authorList>
    </citation>
    <scope>NUCLEOTIDE SEQUENCE [LARGE SCALE GENOMIC DNA]</scope>
    <source>
        <strain evidence="1 2">CCAP 1448/3</strain>
    </source>
</reference>
<proteinExistence type="predicted"/>
<dbReference type="InterPro" id="IPR026350">
    <property type="entry name" value="GxxExxY"/>
</dbReference>
<protein>
    <submittedName>
        <fullName evidence="1">GxxExxY protein</fullName>
    </submittedName>
</protein>
<dbReference type="OrthoDB" id="9806869at2"/>
<reference evidence="1 2" key="2">
    <citation type="submission" date="2018-03" db="EMBL/GenBank/DDBJ databases">
        <title>The ancient ancestry and fast evolution of plastids.</title>
        <authorList>
            <person name="Moore K.R."/>
            <person name="Magnabosco C."/>
            <person name="Momper L."/>
            <person name="Gold D.A."/>
            <person name="Bosak T."/>
            <person name="Fournier G.P."/>
        </authorList>
    </citation>
    <scope>NUCLEOTIDE SEQUENCE [LARGE SCALE GENOMIC DNA]</scope>
    <source>
        <strain evidence="1 2">CCAP 1448/3</strain>
    </source>
</reference>
<accession>A0A2T1C0Z3</accession>
<dbReference type="Proteomes" id="UP000238762">
    <property type="component" value="Unassembled WGS sequence"/>
</dbReference>
<evidence type="ECO:0000313" key="2">
    <source>
        <dbReference type="Proteomes" id="UP000238762"/>
    </source>
</evidence>
<dbReference type="RefSeq" id="WP_106289595.1">
    <property type="nucleotide sequence ID" value="NZ_CAWNTC010000108.1"/>
</dbReference>
<comment type="caution">
    <text evidence="1">The sequence shown here is derived from an EMBL/GenBank/DDBJ whole genome shotgun (WGS) entry which is preliminary data.</text>
</comment>
<dbReference type="EMBL" id="PVWJ01000080">
    <property type="protein sequence ID" value="PSB01939.1"/>
    <property type="molecule type" value="Genomic_DNA"/>
</dbReference>
<sequence length="126" mass="14446">MHEQENELSQQIIGAAIAVHRELGPGLLESAYEACLEFELLQRKITVERQVPQSVIYKGVKLECGYRLDLLIENLVIVELKTVEQFTPIHDAQLLTYLKLRRLWLGLLINFNVPILKQGIKRLVNG</sequence>
<name>A0A2T1C0Z3_9CYAN</name>
<gene>
    <name evidence="1" type="ORF">C7B64_15655</name>
</gene>
<evidence type="ECO:0000313" key="1">
    <source>
        <dbReference type="EMBL" id="PSB01939.1"/>
    </source>
</evidence>
<keyword evidence="2" id="KW-1185">Reference proteome</keyword>
<dbReference type="NCBIfam" id="TIGR04256">
    <property type="entry name" value="GxxExxY"/>
    <property type="match status" value="1"/>
</dbReference>
<organism evidence="1 2">
    <name type="scientific">Merismopedia glauca CCAP 1448/3</name>
    <dbReference type="NCBI Taxonomy" id="1296344"/>
    <lineage>
        <taxon>Bacteria</taxon>
        <taxon>Bacillati</taxon>
        <taxon>Cyanobacteriota</taxon>
        <taxon>Cyanophyceae</taxon>
        <taxon>Synechococcales</taxon>
        <taxon>Merismopediaceae</taxon>
        <taxon>Merismopedia</taxon>
    </lineage>
</organism>
<dbReference type="AlphaFoldDB" id="A0A2T1C0Z3"/>
<dbReference type="Pfam" id="PF13366">
    <property type="entry name" value="PDDEXK_3"/>
    <property type="match status" value="1"/>
</dbReference>